<evidence type="ECO:0000313" key="2">
    <source>
        <dbReference type="Proteomes" id="UP000307720"/>
    </source>
</evidence>
<gene>
    <name evidence="1" type="ORF">E5357_08570</name>
</gene>
<dbReference type="EMBL" id="SRZB01000016">
    <property type="protein sequence ID" value="TGX98558.1"/>
    <property type="molecule type" value="Genomic_DNA"/>
</dbReference>
<organism evidence="1 2">
    <name type="scientific">Hominisplanchenecus murintestinalis</name>
    <dbReference type="NCBI Taxonomy" id="2941517"/>
    <lineage>
        <taxon>Bacteria</taxon>
        <taxon>Bacillati</taxon>
        <taxon>Bacillota</taxon>
        <taxon>Clostridia</taxon>
        <taxon>Lachnospirales</taxon>
        <taxon>Lachnospiraceae</taxon>
        <taxon>Hominisplanchenecus</taxon>
    </lineage>
</organism>
<reference evidence="1" key="1">
    <citation type="submission" date="2019-04" db="EMBL/GenBank/DDBJ databases">
        <title>Microbes associate with the intestines of laboratory mice.</title>
        <authorList>
            <person name="Navarre W."/>
            <person name="Wong E."/>
            <person name="Huang K."/>
            <person name="Tropini C."/>
            <person name="Ng K."/>
            <person name="Yu B."/>
        </authorList>
    </citation>
    <scope>NUCLEOTIDE SEQUENCE</scope>
    <source>
        <strain evidence="1">NM72_1-8</strain>
    </source>
</reference>
<accession>A0AC61R0Y7</accession>
<dbReference type="Proteomes" id="UP000307720">
    <property type="component" value="Unassembled WGS sequence"/>
</dbReference>
<keyword evidence="1" id="KW-0489">Methyltransferase</keyword>
<proteinExistence type="predicted"/>
<keyword evidence="2" id="KW-1185">Reference proteome</keyword>
<comment type="caution">
    <text evidence="1">The sequence shown here is derived from an EMBL/GenBank/DDBJ whole genome shotgun (WGS) entry which is preliminary data.</text>
</comment>
<dbReference type="EC" id="2.1.1.193" evidence="1"/>
<keyword evidence="1" id="KW-0808">Transferase</keyword>
<evidence type="ECO:0000313" key="1">
    <source>
        <dbReference type="EMBL" id="TGX98558.1"/>
    </source>
</evidence>
<name>A0AC61R0Y7_9FIRM</name>
<sequence length="256" mass="28304">MHHFFVAPEQIGEKKITITGSDVNHIRNVLRMEAGEQITVSGGEGKEYRCEVLVLEPDRVEAGIMWVQETEAELPSKTYLFQGLPKGDKMELIIQKAVELGVYEIIPVATKRAVVKLDKKKSESKRKRWQSISESAAKQSKRLIVPEITSVMSFREAVEYAAGMDVKLMPYELAEGMEETRHLLEGIVPGQSVAIFIGPEGGFSAEEAKLAAAEGLQPITLGKRILRTETAGMTVLSVLMYLLEGRTERENGSISG</sequence>
<protein>
    <submittedName>
        <fullName evidence="1">16S rRNA (Uracil(1498)-N(3))-methyltransferase</fullName>
        <ecNumber evidence="1">2.1.1.193</ecNumber>
    </submittedName>
</protein>